<feature type="region of interest" description="Disordered" evidence="1">
    <location>
        <begin position="202"/>
        <end position="225"/>
    </location>
</feature>
<dbReference type="RefSeq" id="WP_337699399.1">
    <property type="nucleotide sequence ID" value="NZ_JBBEGM010000001.1"/>
</dbReference>
<comment type="caution">
    <text evidence="2">The sequence shown here is derived from an EMBL/GenBank/DDBJ whole genome shotgun (WGS) entry which is preliminary data.</text>
</comment>
<protein>
    <submittedName>
        <fullName evidence="2">AAA family ATPase</fullName>
    </submittedName>
</protein>
<accession>A0ABU8LYD1</accession>
<dbReference type="Proteomes" id="UP001369736">
    <property type="component" value="Unassembled WGS sequence"/>
</dbReference>
<proteinExistence type="predicted"/>
<dbReference type="InterPro" id="IPR027417">
    <property type="entry name" value="P-loop_NTPase"/>
</dbReference>
<dbReference type="SUPFAM" id="SSF52540">
    <property type="entry name" value="P-loop containing nucleoside triphosphate hydrolases"/>
    <property type="match status" value="1"/>
</dbReference>
<reference evidence="2 3" key="1">
    <citation type="submission" date="2024-03" db="EMBL/GenBank/DDBJ databases">
        <title>Actinomycetospora sp. OC33-EN07, a novel actinomycete isolated from wild orchid (Aerides multiflora).</title>
        <authorList>
            <person name="Suriyachadkun C."/>
        </authorList>
    </citation>
    <scope>NUCLEOTIDE SEQUENCE [LARGE SCALE GENOMIC DNA]</scope>
    <source>
        <strain evidence="2 3">OC33-EN07</strain>
    </source>
</reference>
<evidence type="ECO:0000313" key="3">
    <source>
        <dbReference type="Proteomes" id="UP001369736"/>
    </source>
</evidence>
<gene>
    <name evidence="2" type="ORF">WCD58_03180</name>
</gene>
<keyword evidence="3" id="KW-1185">Reference proteome</keyword>
<organism evidence="2 3">
    <name type="scientific">Actinomycetospora flava</name>
    <dbReference type="NCBI Taxonomy" id="3129232"/>
    <lineage>
        <taxon>Bacteria</taxon>
        <taxon>Bacillati</taxon>
        <taxon>Actinomycetota</taxon>
        <taxon>Actinomycetes</taxon>
        <taxon>Pseudonocardiales</taxon>
        <taxon>Pseudonocardiaceae</taxon>
        <taxon>Actinomycetospora</taxon>
    </lineage>
</organism>
<sequence length="225" mass="25045">MPTLYLVRGLPASGKSTWARALVASRRPGSILRLNRDDLRPSMVDPAYATPVDAVERRISDVEERIARGALGDGVDIVVDAMNLRAGPARRWLALAEECGAGWHVEEVVSDLEECVRRDAARPEVERVGEERLRDLAARFLDPGTGRLPPLAAPPVPPEDRSPCQHGSVAHENEWYYCLKHHRVEPWDGCRSADRLGPYPDKETAEHALEIAKQRTEAADKYDES</sequence>
<dbReference type="Pfam" id="PF13671">
    <property type="entry name" value="AAA_33"/>
    <property type="match status" value="1"/>
</dbReference>
<evidence type="ECO:0000256" key="1">
    <source>
        <dbReference type="SAM" id="MobiDB-lite"/>
    </source>
</evidence>
<dbReference type="Gene3D" id="3.40.50.300">
    <property type="entry name" value="P-loop containing nucleotide triphosphate hydrolases"/>
    <property type="match status" value="1"/>
</dbReference>
<evidence type="ECO:0000313" key="2">
    <source>
        <dbReference type="EMBL" id="MEJ2860140.1"/>
    </source>
</evidence>
<dbReference type="EMBL" id="JBBEGM010000001">
    <property type="protein sequence ID" value="MEJ2860140.1"/>
    <property type="molecule type" value="Genomic_DNA"/>
</dbReference>
<name>A0ABU8LYD1_9PSEU</name>